<sequence length="365" mass="40145">MIAFAWIAVFCLVCACNAHPAQNDAADTMNRARYAVLKSYSLTGVHNVRWETSPMKYLDAEGKPMGFGMVGSKNPSPGCVDVLGKTQSEGVEYERPSGKFKYICKNGQEDVVGMHIMHKCESHPNGSVIYSQEASCAHGGKEYRVGEEVMVGFLRLQCQEHGYKVNGCFYLDESNNPVPMNPGETREAGKATHFCEEKNNTLQYYAKSSQGCTKQGKEYKEGDTFSQNHLHYKCSNGMADITELFTLNRIYIQHNMLIGCYINETRDLGIGQDVVENKMVYRCYRLGGKIEYSEYACGYNGTPSCTPEPIPETPDDVPQLGRGLMSPGFGSFSVVQQGDGGSVASPSTLNLQLDKAVASQMGSAH</sequence>
<evidence type="ECO:0000256" key="1">
    <source>
        <dbReference type="SAM" id="SignalP"/>
    </source>
</evidence>
<accession>A0AAD4MWX8</accession>
<gene>
    <name evidence="3" type="ORF">DdX_12162</name>
</gene>
<evidence type="ECO:0000313" key="3">
    <source>
        <dbReference type="EMBL" id="KAI1707930.1"/>
    </source>
</evidence>
<feature type="signal peptide" evidence="1">
    <location>
        <begin position="1"/>
        <end position="18"/>
    </location>
</feature>
<evidence type="ECO:0000259" key="2">
    <source>
        <dbReference type="Pfam" id="PF23003"/>
    </source>
</evidence>
<dbReference type="AlphaFoldDB" id="A0AAD4MWX8"/>
<proteinExistence type="predicted"/>
<name>A0AAD4MWX8_9BILA</name>
<feature type="chain" id="PRO_5042029924" description="Abnormal cell migration protein 18-like fibronectin type I domain-containing protein" evidence="1">
    <location>
        <begin position="19"/>
        <end position="365"/>
    </location>
</feature>
<evidence type="ECO:0000313" key="4">
    <source>
        <dbReference type="Proteomes" id="UP001201812"/>
    </source>
</evidence>
<keyword evidence="1" id="KW-0732">Signal</keyword>
<dbReference type="Pfam" id="PF23003">
    <property type="entry name" value="Fn1_2"/>
    <property type="match status" value="2"/>
</dbReference>
<reference evidence="3" key="1">
    <citation type="submission" date="2022-01" db="EMBL/GenBank/DDBJ databases">
        <title>Genome Sequence Resource for Two Populations of Ditylenchus destructor, the Migratory Endoparasitic Phytonematode.</title>
        <authorList>
            <person name="Zhang H."/>
            <person name="Lin R."/>
            <person name="Xie B."/>
        </authorList>
    </citation>
    <scope>NUCLEOTIDE SEQUENCE</scope>
    <source>
        <strain evidence="3">BazhouSP</strain>
    </source>
</reference>
<organism evidence="3 4">
    <name type="scientific">Ditylenchus destructor</name>
    <dbReference type="NCBI Taxonomy" id="166010"/>
    <lineage>
        <taxon>Eukaryota</taxon>
        <taxon>Metazoa</taxon>
        <taxon>Ecdysozoa</taxon>
        <taxon>Nematoda</taxon>
        <taxon>Chromadorea</taxon>
        <taxon>Rhabditida</taxon>
        <taxon>Tylenchina</taxon>
        <taxon>Tylenchomorpha</taxon>
        <taxon>Sphaerularioidea</taxon>
        <taxon>Anguinidae</taxon>
        <taxon>Anguininae</taxon>
        <taxon>Ditylenchus</taxon>
    </lineage>
</organism>
<dbReference type="EMBL" id="JAKKPZ010000038">
    <property type="protein sequence ID" value="KAI1707930.1"/>
    <property type="molecule type" value="Genomic_DNA"/>
</dbReference>
<dbReference type="InterPro" id="IPR055119">
    <property type="entry name" value="Mig18_Fn1"/>
</dbReference>
<protein>
    <recommendedName>
        <fullName evidence="2">Abnormal cell migration protein 18-like fibronectin type I domain-containing protein</fullName>
    </recommendedName>
</protein>
<feature type="domain" description="Abnormal cell migration protein 18-like fibronectin type I" evidence="2">
    <location>
        <begin position="210"/>
        <end position="287"/>
    </location>
</feature>
<dbReference type="Proteomes" id="UP001201812">
    <property type="component" value="Unassembled WGS sequence"/>
</dbReference>
<keyword evidence="4" id="KW-1185">Reference proteome</keyword>
<feature type="domain" description="Abnormal cell migration protein 18-like fibronectin type I" evidence="2">
    <location>
        <begin position="135"/>
        <end position="201"/>
    </location>
</feature>
<comment type="caution">
    <text evidence="3">The sequence shown here is derived from an EMBL/GenBank/DDBJ whole genome shotgun (WGS) entry which is preliminary data.</text>
</comment>